<dbReference type="Gene3D" id="2.60.40.1930">
    <property type="match status" value="1"/>
</dbReference>
<dbReference type="SUPFAM" id="SSF48239">
    <property type="entry name" value="Terpenoid cyclases/Protein prenyltransferases"/>
    <property type="match status" value="1"/>
</dbReference>
<dbReference type="InterPro" id="IPR019742">
    <property type="entry name" value="MacrogloblnA2_CS"/>
</dbReference>
<keyword evidence="1" id="KW-0732">Signal</keyword>
<dbReference type="InterPro" id="IPR011626">
    <property type="entry name" value="Alpha-macroglobulin_TED"/>
</dbReference>
<dbReference type="Gene3D" id="1.50.10.20">
    <property type="match status" value="1"/>
</dbReference>
<organism evidence="6 7">
    <name type="scientific">Dryococelus australis</name>
    <dbReference type="NCBI Taxonomy" id="614101"/>
    <lineage>
        <taxon>Eukaryota</taxon>
        <taxon>Metazoa</taxon>
        <taxon>Ecdysozoa</taxon>
        <taxon>Arthropoda</taxon>
        <taxon>Hexapoda</taxon>
        <taxon>Insecta</taxon>
        <taxon>Pterygota</taxon>
        <taxon>Neoptera</taxon>
        <taxon>Polyneoptera</taxon>
        <taxon>Phasmatodea</taxon>
        <taxon>Verophasmatodea</taxon>
        <taxon>Anareolatae</taxon>
        <taxon>Phasmatidae</taxon>
        <taxon>Eurycanthinae</taxon>
        <taxon>Dryococelus</taxon>
    </lineage>
</organism>
<feature type="domain" description="Alpha-2-macroglobulin bait region" evidence="4">
    <location>
        <begin position="43"/>
        <end position="147"/>
    </location>
</feature>
<evidence type="ECO:0000256" key="3">
    <source>
        <dbReference type="ARBA" id="ARBA00023157"/>
    </source>
</evidence>
<accession>A0ABQ9GXT3</accession>
<evidence type="ECO:0000313" key="7">
    <source>
        <dbReference type="Proteomes" id="UP001159363"/>
    </source>
</evidence>
<keyword evidence="3" id="KW-1015">Disulfide bond</keyword>
<dbReference type="InterPro" id="IPR050473">
    <property type="entry name" value="A2M/Complement_sys"/>
</dbReference>
<dbReference type="PROSITE" id="PS00477">
    <property type="entry name" value="ALPHA_2_MACROGLOBULIN"/>
    <property type="match status" value="1"/>
</dbReference>
<comment type="caution">
    <text evidence="6">The sequence shown here is derived from an EMBL/GenBank/DDBJ whole genome shotgun (WGS) entry which is preliminary data.</text>
</comment>
<dbReference type="PANTHER" id="PTHR11412:SF136">
    <property type="entry name" value="CD109 ANTIGEN"/>
    <property type="match status" value="1"/>
</dbReference>
<dbReference type="InterPro" id="IPR011625">
    <property type="entry name" value="A2M_N_BRD"/>
</dbReference>
<evidence type="ECO:0000256" key="1">
    <source>
        <dbReference type="ARBA" id="ARBA00022729"/>
    </source>
</evidence>
<evidence type="ECO:0000259" key="5">
    <source>
        <dbReference type="SMART" id="SM01360"/>
    </source>
</evidence>
<gene>
    <name evidence="6" type="ORF">PR048_021300</name>
</gene>
<dbReference type="EMBL" id="JARBHB010000008">
    <property type="protein sequence ID" value="KAJ8876853.1"/>
    <property type="molecule type" value="Genomic_DNA"/>
</dbReference>
<feature type="domain" description="Alpha-2-macroglobulin" evidence="5">
    <location>
        <begin position="230"/>
        <end position="321"/>
    </location>
</feature>
<dbReference type="SMART" id="SM01360">
    <property type="entry name" value="A2M"/>
    <property type="match status" value="1"/>
</dbReference>
<dbReference type="Pfam" id="PF07703">
    <property type="entry name" value="A2M_BRD"/>
    <property type="match status" value="1"/>
</dbReference>
<dbReference type="InterPro" id="IPR001599">
    <property type="entry name" value="Macroglobln_a2"/>
</dbReference>
<evidence type="ECO:0000313" key="6">
    <source>
        <dbReference type="EMBL" id="KAJ8876853.1"/>
    </source>
</evidence>
<dbReference type="InterPro" id="IPR041813">
    <property type="entry name" value="A2M_TED"/>
</dbReference>
<dbReference type="InterPro" id="IPR008930">
    <property type="entry name" value="Terpenoid_cyclase/PrenylTrfase"/>
</dbReference>
<dbReference type="Gene3D" id="2.60.120.1540">
    <property type="match status" value="1"/>
</dbReference>
<dbReference type="PANTHER" id="PTHR11412">
    <property type="entry name" value="MACROGLOBULIN / COMPLEMENT"/>
    <property type="match status" value="1"/>
</dbReference>
<dbReference type="Proteomes" id="UP001159363">
    <property type="component" value="Chromosome 7"/>
</dbReference>
<dbReference type="SMART" id="SM01359">
    <property type="entry name" value="A2M_N_2"/>
    <property type="match status" value="1"/>
</dbReference>
<evidence type="ECO:0000259" key="4">
    <source>
        <dbReference type="SMART" id="SM01359"/>
    </source>
</evidence>
<dbReference type="CDD" id="cd02897">
    <property type="entry name" value="A2M_2"/>
    <property type="match status" value="1"/>
</dbReference>
<dbReference type="Gene3D" id="2.20.130.20">
    <property type="match status" value="1"/>
</dbReference>
<dbReference type="Pfam" id="PF00207">
    <property type="entry name" value="A2M"/>
    <property type="match status" value="1"/>
</dbReference>
<dbReference type="Gene3D" id="2.60.40.10">
    <property type="entry name" value="Immunoglobulins"/>
    <property type="match status" value="1"/>
</dbReference>
<keyword evidence="7" id="KW-1185">Reference proteome</keyword>
<protein>
    <submittedName>
        <fullName evidence="6">Uncharacterized protein</fullName>
    </submittedName>
</protein>
<proteinExistence type="predicted"/>
<dbReference type="SMART" id="SM01419">
    <property type="entry name" value="Thiol-ester_cl"/>
    <property type="match status" value="1"/>
</dbReference>
<evidence type="ECO:0000256" key="2">
    <source>
        <dbReference type="ARBA" id="ARBA00022966"/>
    </source>
</evidence>
<keyword evidence="2" id="KW-0882">Thioester bond</keyword>
<dbReference type="Pfam" id="PF07678">
    <property type="entry name" value="TED_complement"/>
    <property type="match status" value="1"/>
</dbReference>
<reference evidence="6 7" key="1">
    <citation type="submission" date="2023-02" db="EMBL/GenBank/DDBJ databases">
        <title>LHISI_Scaffold_Assembly.</title>
        <authorList>
            <person name="Stuart O.P."/>
            <person name="Cleave R."/>
            <person name="Magrath M.J.L."/>
            <person name="Mikheyev A.S."/>
        </authorList>
    </citation>
    <scope>NUCLEOTIDE SEQUENCE [LARGE SCALE GENOMIC DNA]</scope>
    <source>
        <strain evidence="6">Daus_M_001</strain>
        <tissue evidence="6">Leg muscle</tissue>
    </source>
</reference>
<name>A0ABQ9GXT3_9NEOP</name>
<dbReference type="InterPro" id="IPR047565">
    <property type="entry name" value="Alpha-macroglob_thiol-ester_cl"/>
</dbReference>
<dbReference type="InterPro" id="IPR013783">
    <property type="entry name" value="Ig-like_fold"/>
</dbReference>
<sequence>MSGSVTSVRWVGVGGVTCPCDSCLEQAGWENYPRMLGIRHRALGGALPSLAVNKDVEIVVNSTVPMKYFTYQVIGRGDVLMANTVQVPNVNSHTFRFLATYAMAPTAHVVVSYLKDDGEVVADALDIQLDGFLQNFTGKGERKGREMWEWCVCMVMVAGHATEWGLAQNRPTNRPIPLPGLHTIKPDLGPAVVTEHVTRPPLAGPYAFSRFPAPAWDWPRVYLLHDLASTWLFANMSAGYEGRVNLKKPAPDTITSWVITGFSVDPIYGLGLSQMPKKLRVFRPFFVSLDLPYSVLRGEIVAIPIIVFNYMDKDITADVTLENQGLENFEFAEVSNDITETAKLELYRTKRVSVKANSGSSVSFMITPRKLGYITIKVTAKSILAGDAVERQLLVKPEGEKQYHNKAIFIDLREKHKLKTNVTLDIPVNIVTGSEVVEVSTVGDVLGPSIPNLANLLKMPSGCGEQNMLNFVPNIVIINYLKNTNQLTQAIESKALKLLEIGYQQELTYRRKDGSFSAFGNRDSNGSTWLTAFVVKSFRQAMPHISVEEKVVQEALQWLAKNQAENGSFPEVGTVIHSDMQGGAARGLALTAYTLIAFLENQASACEHGWVYGTDCNTAELVLDSHKLQNAAPVYQNTISKATDYIARNLEGLEDVYAITLCSYALQLSGRSEKEAAFNILESKAMSTDDMKMWKRQLNKEDEKNPWHSLPNSVDVEMSAYALLSYLQKGLVQDAIPIMKWLISQQNENGGFASTQDTVIALTALAKLAEQISSTAVDIGVSFTFPGDKPVIMKVNKANSMILQKQELPGKVRTVNITAEGTGFAIVQVSYQYNVNVTGAWPLFTLDPQVDRNSDSNHLQLSICSGYVWQYSYPTTVSADVVISLINNVLKLSQTILNPKDQAQALRHLQDPVEPEVPRNLFTTPVRNDPVEYNWWIAGHLNQLERPPTPVVAYLVPAKLRPNTPFAATVQT</sequence>